<dbReference type="CDD" id="cd06171">
    <property type="entry name" value="Sigma70_r4"/>
    <property type="match status" value="1"/>
</dbReference>
<dbReference type="PANTHER" id="PTHR43133">
    <property type="entry name" value="RNA POLYMERASE ECF-TYPE SIGMA FACTO"/>
    <property type="match status" value="1"/>
</dbReference>
<evidence type="ECO:0000256" key="1">
    <source>
        <dbReference type="ARBA" id="ARBA00010641"/>
    </source>
</evidence>
<evidence type="ECO:0000259" key="5">
    <source>
        <dbReference type="Pfam" id="PF04542"/>
    </source>
</evidence>
<evidence type="ECO:0000256" key="4">
    <source>
        <dbReference type="ARBA" id="ARBA00023163"/>
    </source>
</evidence>
<dbReference type="GO" id="GO:0016987">
    <property type="term" value="F:sigma factor activity"/>
    <property type="evidence" value="ECO:0007669"/>
    <property type="project" value="UniProtKB-KW"/>
</dbReference>
<dbReference type="GO" id="GO:0003677">
    <property type="term" value="F:DNA binding"/>
    <property type="evidence" value="ECO:0007669"/>
    <property type="project" value="InterPro"/>
</dbReference>
<dbReference type="SUPFAM" id="SSF88946">
    <property type="entry name" value="Sigma2 domain of RNA polymerase sigma factors"/>
    <property type="match status" value="1"/>
</dbReference>
<dbReference type="NCBIfam" id="TIGR02937">
    <property type="entry name" value="sigma70-ECF"/>
    <property type="match status" value="1"/>
</dbReference>
<dbReference type="GO" id="GO:0006352">
    <property type="term" value="P:DNA-templated transcription initiation"/>
    <property type="evidence" value="ECO:0007669"/>
    <property type="project" value="InterPro"/>
</dbReference>
<reference evidence="7 8" key="1">
    <citation type="journal article" date="2005" name="Int. J. Syst. Evol. Microbiol.">
        <title>Bacillus cibi sp. nov., isolated from jeotgal, a traditional Korean fermented seafood.</title>
        <authorList>
            <person name="Yoon J.H."/>
            <person name="Lee C.H."/>
            <person name="Oh T.K."/>
        </authorList>
    </citation>
    <scope>NUCLEOTIDE SEQUENCE [LARGE SCALE GENOMIC DNA]</scope>
    <source>
        <strain evidence="7 8">DSM 16189</strain>
    </source>
</reference>
<keyword evidence="3" id="KW-0731">Sigma factor</keyword>
<dbReference type="Pfam" id="PF08281">
    <property type="entry name" value="Sigma70_r4_2"/>
    <property type="match status" value="1"/>
</dbReference>
<keyword evidence="4" id="KW-0804">Transcription</keyword>
<dbReference type="AlphaFoldDB" id="A0A084H2E6"/>
<dbReference type="InterPro" id="IPR013325">
    <property type="entry name" value="RNA_pol_sigma_r2"/>
</dbReference>
<dbReference type="NCBIfam" id="TIGR02954">
    <property type="entry name" value="Sig70_famx3"/>
    <property type="match status" value="1"/>
</dbReference>
<dbReference type="Proteomes" id="UP000028549">
    <property type="component" value="Unassembled WGS sequence"/>
</dbReference>
<dbReference type="EMBL" id="JNVC02000001">
    <property type="protein sequence ID" value="KEZ53758.1"/>
    <property type="molecule type" value="Genomic_DNA"/>
</dbReference>
<keyword evidence="2" id="KW-0805">Transcription regulation</keyword>
<dbReference type="SUPFAM" id="SSF88659">
    <property type="entry name" value="Sigma3 and sigma4 domains of RNA polymerase sigma factors"/>
    <property type="match status" value="1"/>
</dbReference>
<dbReference type="Gene3D" id="1.10.1740.10">
    <property type="match status" value="1"/>
</dbReference>
<dbReference type="InterPro" id="IPR039425">
    <property type="entry name" value="RNA_pol_sigma-70-like"/>
</dbReference>
<sequence>MKGNEKAFEKLIKQESTKLYKTAFIYVRNKEDALDVLQDTVCKAFISIGTLKQPEYFSTWLMKILIRTAFELLRKKKKAVAMESAFLENVSFVQKENDLDLVRAISGLSENYQTVILLFYYHDLPIRTISGMMEKPENTVKTYLRRAKAELKAALEGGKDHEQKLV</sequence>
<comment type="caution">
    <text evidence="7">The sequence shown here is derived from an EMBL/GenBank/DDBJ whole genome shotgun (WGS) entry which is preliminary data.</text>
</comment>
<evidence type="ECO:0000259" key="6">
    <source>
        <dbReference type="Pfam" id="PF08281"/>
    </source>
</evidence>
<dbReference type="Pfam" id="PF04542">
    <property type="entry name" value="Sigma70_r2"/>
    <property type="match status" value="1"/>
</dbReference>
<accession>A0A084H2E6</accession>
<evidence type="ECO:0000256" key="3">
    <source>
        <dbReference type="ARBA" id="ARBA00023082"/>
    </source>
</evidence>
<gene>
    <name evidence="7" type="ORF">GS18_0202015</name>
</gene>
<dbReference type="InterPro" id="IPR014284">
    <property type="entry name" value="RNA_pol_sigma-70_dom"/>
</dbReference>
<evidence type="ECO:0000313" key="8">
    <source>
        <dbReference type="Proteomes" id="UP000028549"/>
    </source>
</evidence>
<evidence type="ECO:0000256" key="2">
    <source>
        <dbReference type="ARBA" id="ARBA00023015"/>
    </source>
</evidence>
<dbReference type="Gene3D" id="1.10.10.10">
    <property type="entry name" value="Winged helix-like DNA-binding domain superfamily/Winged helix DNA-binding domain"/>
    <property type="match status" value="1"/>
</dbReference>
<organism evidence="7 8">
    <name type="scientific">Metabacillus indicus</name>
    <name type="common">Bacillus indicus</name>
    <dbReference type="NCBI Taxonomy" id="246786"/>
    <lineage>
        <taxon>Bacteria</taxon>
        <taxon>Bacillati</taxon>
        <taxon>Bacillota</taxon>
        <taxon>Bacilli</taxon>
        <taxon>Bacillales</taxon>
        <taxon>Bacillaceae</taxon>
        <taxon>Metabacillus</taxon>
    </lineage>
</organism>
<evidence type="ECO:0000313" key="7">
    <source>
        <dbReference type="EMBL" id="KEZ53758.1"/>
    </source>
</evidence>
<dbReference type="InterPro" id="IPR013249">
    <property type="entry name" value="RNA_pol_sigma70_r4_t2"/>
</dbReference>
<dbReference type="InterPro" id="IPR014300">
    <property type="entry name" value="RNA_pol_sigma-V"/>
</dbReference>
<comment type="similarity">
    <text evidence="1">Belongs to the sigma-70 factor family. ECF subfamily.</text>
</comment>
<dbReference type="RefSeq" id="WP_029282043.1">
    <property type="nucleotide sequence ID" value="NZ_CP176757.1"/>
</dbReference>
<protein>
    <submittedName>
        <fullName evidence="7">RNA polymerase</fullName>
    </submittedName>
</protein>
<proteinExistence type="inferred from homology"/>
<keyword evidence="8" id="KW-1185">Reference proteome</keyword>
<dbReference type="InterPro" id="IPR007627">
    <property type="entry name" value="RNA_pol_sigma70_r2"/>
</dbReference>
<feature type="domain" description="RNA polymerase sigma factor 70 region 4 type 2" evidence="6">
    <location>
        <begin position="100"/>
        <end position="151"/>
    </location>
</feature>
<dbReference type="InterPro" id="IPR013324">
    <property type="entry name" value="RNA_pol_sigma_r3/r4-like"/>
</dbReference>
<feature type="domain" description="RNA polymerase sigma-70 region 2" evidence="5">
    <location>
        <begin position="11"/>
        <end position="78"/>
    </location>
</feature>
<dbReference type="PANTHER" id="PTHR43133:SF51">
    <property type="entry name" value="RNA POLYMERASE SIGMA FACTOR"/>
    <property type="match status" value="1"/>
</dbReference>
<dbReference type="STRING" id="246786.GS18_0202015"/>
<dbReference type="InterPro" id="IPR036388">
    <property type="entry name" value="WH-like_DNA-bd_sf"/>
</dbReference>
<name>A0A084H2E6_METID</name>